<dbReference type="Proteomes" id="UP001480595">
    <property type="component" value="Unassembled WGS sequence"/>
</dbReference>
<protein>
    <recommendedName>
        <fullName evidence="3">C2H2-type domain-containing protein</fullName>
    </recommendedName>
</protein>
<evidence type="ECO:0000256" key="2">
    <source>
        <dbReference type="SAM" id="MobiDB-lite"/>
    </source>
</evidence>
<reference evidence="4 5" key="1">
    <citation type="submission" date="2023-01" db="EMBL/GenBank/DDBJ databases">
        <title>Analysis of 21 Apiospora genomes using comparative genomics revels a genus with tremendous synthesis potential of carbohydrate active enzymes and secondary metabolites.</title>
        <authorList>
            <person name="Sorensen T."/>
        </authorList>
    </citation>
    <scope>NUCLEOTIDE SEQUENCE [LARGE SCALE GENOMIC DNA]</scope>
    <source>
        <strain evidence="4 5">CBS 135458</strain>
    </source>
</reference>
<keyword evidence="5" id="KW-1185">Reference proteome</keyword>
<dbReference type="GeneID" id="92087590"/>
<proteinExistence type="predicted"/>
<keyword evidence="1" id="KW-0175">Coiled coil</keyword>
<dbReference type="Gene3D" id="3.30.160.60">
    <property type="entry name" value="Classic Zinc Finger"/>
    <property type="match status" value="1"/>
</dbReference>
<dbReference type="SUPFAM" id="SSF57667">
    <property type="entry name" value="beta-beta-alpha zinc fingers"/>
    <property type="match status" value="1"/>
</dbReference>
<feature type="domain" description="C2H2-type" evidence="3">
    <location>
        <begin position="16"/>
        <end position="36"/>
    </location>
</feature>
<dbReference type="PROSITE" id="PS00028">
    <property type="entry name" value="ZINC_FINGER_C2H2_1"/>
    <property type="match status" value="2"/>
</dbReference>
<dbReference type="InterPro" id="IPR036236">
    <property type="entry name" value="Znf_C2H2_sf"/>
</dbReference>
<evidence type="ECO:0000259" key="3">
    <source>
        <dbReference type="PROSITE" id="PS00028"/>
    </source>
</evidence>
<feature type="coiled-coil region" evidence="1">
    <location>
        <begin position="157"/>
        <end position="188"/>
    </location>
</feature>
<evidence type="ECO:0000313" key="5">
    <source>
        <dbReference type="Proteomes" id="UP001480595"/>
    </source>
</evidence>
<dbReference type="RefSeq" id="XP_066720382.1">
    <property type="nucleotide sequence ID" value="XM_066854527.1"/>
</dbReference>
<evidence type="ECO:0000313" key="4">
    <source>
        <dbReference type="EMBL" id="KAK8079311.1"/>
    </source>
</evidence>
<dbReference type="EMBL" id="JAQQWL010000003">
    <property type="protein sequence ID" value="KAK8079311.1"/>
    <property type="molecule type" value="Genomic_DNA"/>
</dbReference>
<feature type="domain" description="C2H2-type" evidence="3">
    <location>
        <begin position="41"/>
        <end position="62"/>
    </location>
</feature>
<accession>A0ABR1W9X0</accession>
<feature type="region of interest" description="Disordered" evidence="2">
    <location>
        <begin position="111"/>
        <end position="143"/>
    </location>
</feature>
<dbReference type="Pfam" id="PF12874">
    <property type="entry name" value="zf-met"/>
    <property type="match status" value="1"/>
</dbReference>
<comment type="caution">
    <text evidence="4">The sequence shown here is derived from an EMBL/GenBank/DDBJ whole genome shotgun (WGS) entry which is preliminary data.</text>
</comment>
<sequence length="221" mass="24893">MASGSNTAASDNAFLCDICQMPVKSQNALQRHRAGHDWLSCDVCGVKCSRADSVARHRFFHHGINTQHVCHFTDCHRRGYGLTTHDGLVEHLHRSHQGASLEDNTAARLTEAVPSRDDSSTAPSNGARGSDKEMTDIDDDSSGDYLGASDDYFIKSVDEYETEIFNLQEQLEEEREGHNLEIADIHEMYREKLKKLMVEATYKDMEQVWEKIKGVHDSIPL</sequence>
<gene>
    <name evidence="4" type="ORF">PG994_003118</name>
</gene>
<name>A0ABR1W9X0_9PEZI</name>
<evidence type="ECO:0000256" key="1">
    <source>
        <dbReference type="SAM" id="Coils"/>
    </source>
</evidence>
<organism evidence="4 5">
    <name type="scientific">Apiospora phragmitis</name>
    <dbReference type="NCBI Taxonomy" id="2905665"/>
    <lineage>
        <taxon>Eukaryota</taxon>
        <taxon>Fungi</taxon>
        <taxon>Dikarya</taxon>
        <taxon>Ascomycota</taxon>
        <taxon>Pezizomycotina</taxon>
        <taxon>Sordariomycetes</taxon>
        <taxon>Xylariomycetidae</taxon>
        <taxon>Amphisphaeriales</taxon>
        <taxon>Apiosporaceae</taxon>
        <taxon>Apiospora</taxon>
    </lineage>
</organism>
<dbReference type="InterPro" id="IPR013087">
    <property type="entry name" value="Znf_C2H2_type"/>
</dbReference>
<dbReference type="SMART" id="SM00355">
    <property type="entry name" value="ZnF_C2H2"/>
    <property type="match status" value="3"/>
</dbReference>